<dbReference type="FunFam" id="3.30.40.10:FF:000673">
    <property type="entry name" value="RING finger domain protein, putative"/>
    <property type="match status" value="1"/>
</dbReference>
<keyword evidence="3" id="KW-0862">Zinc</keyword>
<dbReference type="OrthoDB" id="4206545at2759"/>
<keyword evidence="10" id="KW-1185">Reference proteome</keyword>
<keyword evidence="4" id="KW-0539">Nucleus</keyword>
<dbReference type="Gene3D" id="3.30.40.10">
    <property type="entry name" value="Zinc/RING finger domain, C3HC4 (zinc finger)"/>
    <property type="match status" value="1"/>
</dbReference>
<dbReference type="InterPro" id="IPR013083">
    <property type="entry name" value="Znf_RING/FYVE/PHD"/>
</dbReference>
<dbReference type="PANTHER" id="PTHR13063:SF10">
    <property type="entry name" value="NITRIC OXIDE SYNTHASE-INTERACTING PROTEIN"/>
    <property type="match status" value="1"/>
</dbReference>
<evidence type="ECO:0000313" key="9">
    <source>
        <dbReference type="EMBL" id="KZZ88134.1"/>
    </source>
</evidence>
<dbReference type="PROSITE" id="PS50089">
    <property type="entry name" value="ZF_RING_2"/>
    <property type="match status" value="1"/>
</dbReference>
<feature type="compositionally biased region" description="Basic and acidic residues" evidence="7">
    <location>
        <begin position="126"/>
        <end position="140"/>
    </location>
</feature>
<feature type="coiled-coil region" evidence="6">
    <location>
        <begin position="66"/>
        <end position="112"/>
    </location>
</feature>
<feature type="region of interest" description="Disordered" evidence="7">
    <location>
        <begin position="178"/>
        <end position="224"/>
    </location>
</feature>
<dbReference type="GO" id="GO:0005634">
    <property type="term" value="C:nucleus"/>
    <property type="evidence" value="ECO:0007669"/>
    <property type="project" value="UniProtKB-SubCell"/>
</dbReference>
<evidence type="ECO:0000256" key="4">
    <source>
        <dbReference type="PIRNR" id="PIRNR023577"/>
    </source>
</evidence>
<feature type="domain" description="RING-type" evidence="8">
    <location>
        <begin position="253"/>
        <end position="306"/>
    </location>
</feature>
<keyword evidence="6" id="KW-0175">Coiled coil</keyword>
<dbReference type="SUPFAM" id="SSF57850">
    <property type="entry name" value="RING/U-box"/>
    <property type="match status" value="1"/>
</dbReference>
<dbReference type="GO" id="GO:0061630">
    <property type="term" value="F:ubiquitin protein ligase activity"/>
    <property type="evidence" value="ECO:0007669"/>
    <property type="project" value="InterPro"/>
</dbReference>
<evidence type="ECO:0000313" key="10">
    <source>
        <dbReference type="Proteomes" id="UP000242877"/>
    </source>
</evidence>
<accession>A0A167VXA6</accession>
<organism evidence="9 10">
    <name type="scientific">Ascosphaera apis ARSEF 7405</name>
    <dbReference type="NCBI Taxonomy" id="392613"/>
    <lineage>
        <taxon>Eukaryota</taxon>
        <taxon>Fungi</taxon>
        <taxon>Dikarya</taxon>
        <taxon>Ascomycota</taxon>
        <taxon>Pezizomycotina</taxon>
        <taxon>Eurotiomycetes</taxon>
        <taxon>Eurotiomycetidae</taxon>
        <taxon>Onygenales</taxon>
        <taxon>Ascosphaeraceae</taxon>
        <taxon>Ascosphaera</taxon>
    </lineage>
</organism>
<evidence type="ECO:0000256" key="7">
    <source>
        <dbReference type="SAM" id="MobiDB-lite"/>
    </source>
</evidence>
<evidence type="ECO:0000256" key="5">
    <source>
        <dbReference type="PROSITE-ProRule" id="PRU00175"/>
    </source>
</evidence>
<evidence type="ECO:0000259" key="8">
    <source>
        <dbReference type="PROSITE" id="PS50089"/>
    </source>
</evidence>
<dbReference type="PANTHER" id="PTHR13063">
    <property type="entry name" value="ENOS INTERACTING PROTEIN"/>
    <property type="match status" value="1"/>
</dbReference>
<dbReference type="GO" id="GO:0008270">
    <property type="term" value="F:zinc ion binding"/>
    <property type="evidence" value="ECO:0007669"/>
    <property type="project" value="UniProtKB-KW"/>
</dbReference>
<dbReference type="PIRSF" id="PIRSF023577">
    <property type="entry name" value="ENOS_interacting"/>
    <property type="match status" value="1"/>
</dbReference>
<dbReference type="SMART" id="SM00184">
    <property type="entry name" value="RING"/>
    <property type="match status" value="1"/>
</dbReference>
<dbReference type="EMBL" id="AZGZ01000028">
    <property type="protein sequence ID" value="KZZ88134.1"/>
    <property type="molecule type" value="Genomic_DNA"/>
</dbReference>
<comment type="subcellular location">
    <subcellularLocation>
        <location evidence="4">Nucleus</location>
    </subcellularLocation>
</comment>
<dbReference type="PROSITE" id="PS00518">
    <property type="entry name" value="ZF_RING_1"/>
    <property type="match status" value="1"/>
</dbReference>
<evidence type="ECO:0000256" key="1">
    <source>
        <dbReference type="ARBA" id="ARBA00022723"/>
    </source>
</evidence>
<proteinExistence type="inferred from homology"/>
<dbReference type="AlphaFoldDB" id="A0A167VXA6"/>
<sequence>MAHSKRNTSLPHFTSYERSLLHTTWGTQKTRLSRDSFLPFASCHLCLLPAREPVVACATNGDIFCRECAVNNLLAQHKEIKRLEKKRALEEQERSEEESRALEEAKAKELRDFELVSLGLENRKRKNDDGDNDRGGDGKIENAAAEVEAVRKRRKEFKLDEEELRRISEQEVEKARKELEKEKAESSKSQLPSFWVPGLTPTTDLTEKKPQKLSPICPASSPDKSHPYSLKTLVTVHFTEERDEKSGELTRICPSCKKGLTNGSKAILTKPCGHVLCKSCVDQFMKPPKDSRSSPEEEKVLCYVCETDVTERKPSKKEKEKGKEKIRPGCIRINCEGTGFAGGGNNIAKKSGTAFQC</sequence>
<dbReference type="InterPro" id="IPR027370">
    <property type="entry name" value="Znf-RING_euk"/>
</dbReference>
<keyword evidence="2 5" id="KW-0863">Zinc-finger</keyword>
<gene>
    <name evidence="9" type="ORF">AAP_05194</name>
</gene>
<evidence type="ECO:0000256" key="2">
    <source>
        <dbReference type="ARBA" id="ARBA00022771"/>
    </source>
</evidence>
<dbReference type="InterPro" id="IPR001841">
    <property type="entry name" value="Znf_RING"/>
</dbReference>
<feature type="region of interest" description="Disordered" evidence="7">
    <location>
        <begin position="123"/>
        <end position="142"/>
    </location>
</feature>
<dbReference type="VEuPathDB" id="FungiDB:AAP_05194"/>
<dbReference type="Proteomes" id="UP000242877">
    <property type="component" value="Unassembled WGS sequence"/>
</dbReference>
<dbReference type="InterPro" id="IPR016818">
    <property type="entry name" value="NOSIP"/>
</dbReference>
<reference evidence="9 10" key="1">
    <citation type="journal article" date="2016" name="Genome Biol. Evol.">
        <title>Divergent and convergent evolution of fungal pathogenicity.</title>
        <authorList>
            <person name="Shang Y."/>
            <person name="Xiao G."/>
            <person name="Zheng P."/>
            <person name="Cen K."/>
            <person name="Zhan S."/>
            <person name="Wang C."/>
        </authorList>
    </citation>
    <scope>NUCLEOTIDE SEQUENCE [LARGE SCALE GENOMIC DNA]</scope>
    <source>
        <strain evidence="9 10">ARSEF 7405</strain>
    </source>
</reference>
<comment type="similarity">
    <text evidence="4">Belongs to the NOSIP family.</text>
</comment>
<name>A0A167VXA6_9EURO</name>
<evidence type="ECO:0000256" key="3">
    <source>
        <dbReference type="ARBA" id="ARBA00022833"/>
    </source>
</evidence>
<protein>
    <submittedName>
        <fullName evidence="9">RING finger domain-containing protein</fullName>
    </submittedName>
</protein>
<dbReference type="Pfam" id="PF13445">
    <property type="entry name" value="zf-RING_UBOX"/>
    <property type="match status" value="1"/>
</dbReference>
<keyword evidence="1" id="KW-0479">Metal-binding</keyword>
<comment type="caution">
    <text evidence="9">The sequence shown here is derived from an EMBL/GenBank/DDBJ whole genome shotgun (WGS) entry which is preliminary data.</text>
</comment>
<evidence type="ECO:0000256" key="6">
    <source>
        <dbReference type="SAM" id="Coils"/>
    </source>
</evidence>
<dbReference type="InterPro" id="IPR017907">
    <property type="entry name" value="Znf_RING_CS"/>
</dbReference>